<evidence type="ECO:0000313" key="2">
    <source>
        <dbReference type="EMBL" id="RIA98827.1"/>
    </source>
</evidence>
<dbReference type="Proteomes" id="UP000265703">
    <property type="component" value="Unassembled WGS sequence"/>
</dbReference>
<name>A0A397TQU9_9GLOM</name>
<feature type="compositionally biased region" description="Low complexity" evidence="1">
    <location>
        <begin position="82"/>
        <end position="99"/>
    </location>
</feature>
<keyword evidence="3" id="KW-1185">Reference proteome</keyword>
<feature type="region of interest" description="Disordered" evidence="1">
    <location>
        <begin position="82"/>
        <end position="106"/>
    </location>
</feature>
<dbReference type="InterPro" id="IPR013320">
    <property type="entry name" value="ConA-like_dom_sf"/>
</dbReference>
<organism evidence="2 3">
    <name type="scientific">Glomus cerebriforme</name>
    <dbReference type="NCBI Taxonomy" id="658196"/>
    <lineage>
        <taxon>Eukaryota</taxon>
        <taxon>Fungi</taxon>
        <taxon>Fungi incertae sedis</taxon>
        <taxon>Mucoromycota</taxon>
        <taxon>Glomeromycotina</taxon>
        <taxon>Glomeromycetes</taxon>
        <taxon>Glomerales</taxon>
        <taxon>Glomeraceae</taxon>
        <taxon>Glomus</taxon>
    </lineage>
</organism>
<accession>A0A397TQU9</accession>
<sequence>MSSCICPACLMEKNNTPDHSYTSTKKNQLKGSEKGEQIQSERSLTPSQSTFSYLNSHVSFTKQYSLFTFDKYTTNISTGLSSIPINTSSPSSNDSSGSNKLKRNEHQQQFVKEKMANVEVKKDGIIDYPLYEGQSLGGIWNIRRDPQGPIVTPKNGYLDFSIDNLQIAHQYTYITINTPLPTKGGSLFTFRARPSIIQNTGEWWDGSIFHTLAQSNISPNYTKKWNDIVMAFSPTSVSVWENGLHMFNWEKSVDEKIKPIFYMQVRDVGGKLSFQIGNIFAVPPLFLASVNTPWDYALSKSSLPDPTVIKISQQPDRPFKVSFEDTFMRISAQPLKKHHQWVYVELTPKLPTYSIIICRLRINESGGYESKIHFFGNNILRITDSGKTLRWQYWSDQQFHDLASSNITIGDFFLVTMITTENRISFLENGIFKFTRNWNREAKLSIAHLRVDTNLSIDLSGIRTLPSSKSPALLLTDLQPSLLAYFPLKGSIENVMSSDQQLVMTEEGSQNFIQGPFGLAANFSGKRTALQMPQLQNRLASSYTLSAWTKVNSYPDNGKLTGIAGPILLNSDGKVVYHFIYNKITNYNTIIFTSNRSIEQGNWYNIIVTYSYDESRLSIYINGLLDQIIYLSLSECSQAAIIPSVFFIGGYKESFDEPLVVLDGAVGDVMIFTQYIQDNIALVLSNNNLNLTQTSTENSRLVPLFILVVWNIMRIGIENKIASQLDLQSALNLEEVVNRICDIVYVPATPSKRVTRKQLGISESYRIHLDIGGEGPMHEFGINTGFMNAININEVKTISFDGPLNKKPIPFLVQVARWITDPAYPFEDNFADQISMIGGSLTPKNIDEIVHVIRDGGVIDLWISSSFEEAVEELANRLNSWVVEPEDLPMFKANGPNEKNGGSWFVRKSIVARKYKV</sequence>
<dbReference type="EMBL" id="QKYT01000011">
    <property type="protein sequence ID" value="RIA98827.1"/>
    <property type="molecule type" value="Genomic_DNA"/>
</dbReference>
<dbReference type="Gene3D" id="2.60.120.200">
    <property type="match status" value="1"/>
</dbReference>
<feature type="compositionally biased region" description="Polar residues" evidence="1">
    <location>
        <begin position="16"/>
        <end position="30"/>
    </location>
</feature>
<dbReference type="OrthoDB" id="2910408at2759"/>
<protein>
    <recommendedName>
        <fullName evidence="4">Concanavalin A-like lectin/glucanase domain-containing protein</fullName>
    </recommendedName>
</protein>
<proteinExistence type="predicted"/>
<feature type="region of interest" description="Disordered" evidence="1">
    <location>
        <begin position="16"/>
        <end position="44"/>
    </location>
</feature>
<comment type="caution">
    <text evidence="2">The sequence shown here is derived from an EMBL/GenBank/DDBJ whole genome shotgun (WGS) entry which is preliminary data.</text>
</comment>
<dbReference type="AlphaFoldDB" id="A0A397TQU9"/>
<evidence type="ECO:0000256" key="1">
    <source>
        <dbReference type="SAM" id="MobiDB-lite"/>
    </source>
</evidence>
<dbReference type="Pfam" id="PF13385">
    <property type="entry name" value="Laminin_G_3"/>
    <property type="match status" value="1"/>
</dbReference>
<evidence type="ECO:0000313" key="3">
    <source>
        <dbReference type="Proteomes" id="UP000265703"/>
    </source>
</evidence>
<reference evidence="2 3" key="1">
    <citation type="submission" date="2018-06" db="EMBL/GenBank/DDBJ databases">
        <title>Comparative genomics reveals the genomic features of Rhizophagus irregularis, R. cerebriforme, R. diaphanum and Gigaspora rosea, and their symbiotic lifestyle signature.</title>
        <authorList>
            <person name="Morin E."/>
            <person name="San Clemente H."/>
            <person name="Chen E.C.H."/>
            <person name="De La Providencia I."/>
            <person name="Hainaut M."/>
            <person name="Kuo A."/>
            <person name="Kohler A."/>
            <person name="Murat C."/>
            <person name="Tang N."/>
            <person name="Roy S."/>
            <person name="Loubradou J."/>
            <person name="Henrissat B."/>
            <person name="Grigoriev I.V."/>
            <person name="Corradi N."/>
            <person name="Roux C."/>
            <person name="Martin F.M."/>
        </authorList>
    </citation>
    <scope>NUCLEOTIDE SEQUENCE [LARGE SCALE GENOMIC DNA]</scope>
    <source>
        <strain evidence="2 3">DAOM 227022</strain>
    </source>
</reference>
<gene>
    <name evidence="2" type="ORF">C1645_812318</name>
</gene>
<evidence type="ECO:0008006" key="4">
    <source>
        <dbReference type="Google" id="ProtNLM"/>
    </source>
</evidence>
<dbReference type="SUPFAM" id="SSF49899">
    <property type="entry name" value="Concanavalin A-like lectins/glucanases"/>
    <property type="match status" value="1"/>
</dbReference>